<sequence length="60" mass="6071">MIGSPIQMHRDGAEARAAARFMTRVFEAGVPAFGSCAELQIAAVAAGGRTGPRSPGAEVA</sequence>
<protein>
    <submittedName>
        <fullName evidence="1">Uncharacterized protein</fullName>
    </submittedName>
</protein>
<dbReference type="OrthoDB" id="9813383at2"/>
<dbReference type="InterPro" id="IPR029062">
    <property type="entry name" value="Class_I_gatase-like"/>
</dbReference>
<dbReference type="Proteomes" id="UP000285530">
    <property type="component" value="Unassembled WGS sequence"/>
</dbReference>
<dbReference type="RefSeq" id="WP_119887156.1">
    <property type="nucleotide sequence ID" value="NZ_CP067170.1"/>
</dbReference>
<accession>A0A418ZSE3</accession>
<dbReference type="Gene3D" id="3.40.50.880">
    <property type="match status" value="1"/>
</dbReference>
<evidence type="ECO:0000313" key="1">
    <source>
        <dbReference type="EMBL" id="RJK99935.1"/>
    </source>
</evidence>
<proteinExistence type="predicted"/>
<keyword evidence="2" id="KW-1185">Reference proteome</keyword>
<comment type="caution">
    <text evidence="1">The sequence shown here is derived from an EMBL/GenBank/DDBJ whole genome shotgun (WGS) entry which is preliminary data.</text>
</comment>
<gene>
    <name evidence="1" type="ORF">D3P06_14120</name>
</gene>
<dbReference type="EMBL" id="QZEV01000087">
    <property type="protein sequence ID" value="RJK99935.1"/>
    <property type="molecule type" value="Genomic_DNA"/>
</dbReference>
<name>A0A418ZSE3_9RHOB</name>
<organism evidence="1 2">
    <name type="scientific">Paracoccus aestuarii</name>
    <dbReference type="NCBI Taxonomy" id="453842"/>
    <lineage>
        <taxon>Bacteria</taxon>
        <taxon>Pseudomonadati</taxon>
        <taxon>Pseudomonadota</taxon>
        <taxon>Alphaproteobacteria</taxon>
        <taxon>Rhodobacterales</taxon>
        <taxon>Paracoccaceae</taxon>
        <taxon>Paracoccus</taxon>
    </lineage>
</organism>
<evidence type="ECO:0000313" key="2">
    <source>
        <dbReference type="Proteomes" id="UP000285530"/>
    </source>
</evidence>
<reference evidence="1 2" key="1">
    <citation type="submission" date="2018-09" db="EMBL/GenBank/DDBJ databases">
        <title>Paracoccus onubensis nov. sp. a moderate halophilic bacterium isolated from Gruta de las Maravillas (Aracena, Spain).</title>
        <authorList>
            <person name="Jurado V."/>
            <person name="Gutierrez-Patricio S."/>
            <person name="Gonzalez-Pimentel J.L."/>
            <person name="Laiz L."/>
            <person name="Saiz-Jimenez C."/>
        </authorList>
    </citation>
    <scope>NUCLEOTIDE SEQUENCE [LARGE SCALE GENOMIC DNA]</scope>
    <source>
        <strain evidence="1 2">DSM 19484</strain>
    </source>
</reference>
<dbReference type="AlphaFoldDB" id="A0A418ZSE3"/>